<organism evidence="1 2">
    <name type="scientific">Candidatus Roizmanbacteria bacterium RIFCSPLOWO2_02_FULL_36_11</name>
    <dbReference type="NCBI Taxonomy" id="1802071"/>
    <lineage>
        <taxon>Bacteria</taxon>
        <taxon>Candidatus Roizmaniibacteriota</taxon>
    </lineage>
</organism>
<name>A0A1F7JBN9_9BACT</name>
<protein>
    <submittedName>
        <fullName evidence="1">Uncharacterized protein</fullName>
    </submittedName>
</protein>
<evidence type="ECO:0000313" key="2">
    <source>
        <dbReference type="Proteomes" id="UP000177418"/>
    </source>
</evidence>
<dbReference type="AlphaFoldDB" id="A0A1F7JBN9"/>
<reference evidence="1 2" key="1">
    <citation type="journal article" date="2016" name="Nat. Commun.">
        <title>Thousands of microbial genomes shed light on interconnected biogeochemical processes in an aquifer system.</title>
        <authorList>
            <person name="Anantharaman K."/>
            <person name="Brown C.T."/>
            <person name="Hug L.A."/>
            <person name="Sharon I."/>
            <person name="Castelle C.J."/>
            <person name="Probst A.J."/>
            <person name="Thomas B.C."/>
            <person name="Singh A."/>
            <person name="Wilkins M.J."/>
            <person name="Karaoz U."/>
            <person name="Brodie E.L."/>
            <person name="Williams K.H."/>
            <person name="Hubbard S.S."/>
            <person name="Banfield J.F."/>
        </authorList>
    </citation>
    <scope>NUCLEOTIDE SEQUENCE [LARGE SCALE GENOMIC DNA]</scope>
</reference>
<dbReference type="Proteomes" id="UP000177418">
    <property type="component" value="Unassembled WGS sequence"/>
</dbReference>
<dbReference type="EMBL" id="MGAV01000026">
    <property type="protein sequence ID" value="OGK53027.1"/>
    <property type="molecule type" value="Genomic_DNA"/>
</dbReference>
<evidence type="ECO:0000313" key="1">
    <source>
        <dbReference type="EMBL" id="OGK53027.1"/>
    </source>
</evidence>
<accession>A0A1F7JBN9</accession>
<gene>
    <name evidence="1" type="ORF">A3H78_02345</name>
</gene>
<comment type="caution">
    <text evidence="1">The sequence shown here is derived from an EMBL/GenBank/DDBJ whole genome shotgun (WGS) entry which is preliminary data.</text>
</comment>
<sequence>MTISVFGNSILKSDSLLISLLPQLKTQFPQHQFIHQDPTENLLIPKGEWSIIDVAEGINKVTIFDNLDHFVRTKSLTVHDYDLYLDLKLKQKVGQLPKIKIIAIPQFMKKKDVLEALGKII</sequence>
<proteinExistence type="predicted"/>